<keyword evidence="5" id="KW-1185">Reference proteome</keyword>
<dbReference type="OrthoDB" id="2168082at2"/>
<dbReference type="PROSITE" id="PS50930">
    <property type="entry name" value="HTH_LYTTR"/>
    <property type="match status" value="1"/>
</dbReference>
<evidence type="ECO:0000313" key="5">
    <source>
        <dbReference type="Proteomes" id="UP000198951"/>
    </source>
</evidence>
<accession>A0A1H4EBD4</accession>
<dbReference type="GO" id="GO:0000156">
    <property type="term" value="F:phosphorelay response regulator activity"/>
    <property type="evidence" value="ECO:0007669"/>
    <property type="project" value="InterPro"/>
</dbReference>
<dbReference type="PANTHER" id="PTHR37299:SF1">
    <property type="entry name" value="STAGE 0 SPORULATION PROTEIN A HOMOLOG"/>
    <property type="match status" value="1"/>
</dbReference>
<dbReference type="RefSeq" id="WP_091091077.1">
    <property type="nucleotide sequence ID" value="NZ_FNRD01000009.1"/>
</dbReference>
<dbReference type="STRING" id="150146.SAMN05443667_109118"/>
<sequence>MNYSYIIIDDDQESVLKTKAMADSFSELDFVASANNYETGLNLILEHIPQLIFLEIDPSNKKSNLSLMLINELHRYLKVIPKIIVTTSKKDLAYEAIQYDVTDYILKPLARIDFIKSILKLNKSNADSAVALAQPQVLNEKPAVVVQYETPTTEEPLILCIKSYGDHRYIDARDICYLQADNNSTDIHLNGGEMITAFKTLKHFEGVLSYPFVRIHNSYIVNSRYISRIHTGNAVCYIKNTTAKIPFSKSYKVNIDLIISEISNGNYLEI</sequence>
<dbReference type="PROSITE" id="PS50110">
    <property type="entry name" value="RESPONSE_REGULATORY"/>
    <property type="match status" value="1"/>
</dbReference>
<dbReference type="EMBL" id="FNRD01000009">
    <property type="protein sequence ID" value="SEA82335.1"/>
    <property type="molecule type" value="Genomic_DNA"/>
</dbReference>
<gene>
    <name evidence="4" type="ORF">SAMN05443667_109118</name>
</gene>
<feature type="domain" description="HTH LytTR-type" evidence="3">
    <location>
        <begin position="169"/>
        <end position="261"/>
    </location>
</feature>
<dbReference type="Proteomes" id="UP000198951">
    <property type="component" value="Unassembled WGS sequence"/>
</dbReference>
<protein>
    <submittedName>
        <fullName evidence="4">Two component transcriptional regulator, LytTR family</fullName>
    </submittedName>
</protein>
<proteinExistence type="predicted"/>
<reference evidence="5" key="1">
    <citation type="submission" date="2016-10" db="EMBL/GenBank/DDBJ databases">
        <authorList>
            <person name="Varghese N."/>
            <person name="Submissions S."/>
        </authorList>
    </citation>
    <scope>NUCLEOTIDE SEQUENCE [LARGE SCALE GENOMIC DNA]</scope>
    <source>
        <strain evidence="5">DSM 22376</strain>
    </source>
</reference>
<evidence type="ECO:0000256" key="1">
    <source>
        <dbReference type="PROSITE-ProRule" id="PRU00169"/>
    </source>
</evidence>
<evidence type="ECO:0000313" key="4">
    <source>
        <dbReference type="EMBL" id="SEA82335.1"/>
    </source>
</evidence>
<comment type="caution">
    <text evidence="1">Lacks conserved residue(s) required for the propagation of feature annotation.</text>
</comment>
<dbReference type="AlphaFoldDB" id="A0A1H4EBD4"/>
<dbReference type="InterPro" id="IPR007492">
    <property type="entry name" value="LytTR_DNA-bd_dom"/>
</dbReference>
<dbReference type="InterPro" id="IPR046947">
    <property type="entry name" value="LytR-like"/>
</dbReference>
<dbReference type="SMART" id="SM00850">
    <property type="entry name" value="LytTR"/>
    <property type="match status" value="1"/>
</dbReference>
<dbReference type="InterPro" id="IPR011006">
    <property type="entry name" value="CheY-like_superfamily"/>
</dbReference>
<dbReference type="PANTHER" id="PTHR37299">
    <property type="entry name" value="TRANSCRIPTIONAL REGULATOR-RELATED"/>
    <property type="match status" value="1"/>
</dbReference>
<feature type="domain" description="Response regulatory" evidence="2">
    <location>
        <begin position="4"/>
        <end position="122"/>
    </location>
</feature>
<evidence type="ECO:0000259" key="3">
    <source>
        <dbReference type="PROSITE" id="PS50930"/>
    </source>
</evidence>
<dbReference type="GO" id="GO:0003677">
    <property type="term" value="F:DNA binding"/>
    <property type="evidence" value="ECO:0007669"/>
    <property type="project" value="InterPro"/>
</dbReference>
<dbReference type="Pfam" id="PF04397">
    <property type="entry name" value="LytTR"/>
    <property type="match status" value="1"/>
</dbReference>
<dbReference type="SUPFAM" id="SSF52172">
    <property type="entry name" value="CheY-like"/>
    <property type="match status" value="1"/>
</dbReference>
<evidence type="ECO:0000259" key="2">
    <source>
        <dbReference type="PROSITE" id="PS50110"/>
    </source>
</evidence>
<dbReference type="Gene3D" id="2.40.50.1020">
    <property type="entry name" value="LytTr DNA-binding domain"/>
    <property type="match status" value="1"/>
</dbReference>
<dbReference type="InterPro" id="IPR001789">
    <property type="entry name" value="Sig_transdc_resp-reg_receiver"/>
</dbReference>
<dbReference type="Gene3D" id="3.40.50.2300">
    <property type="match status" value="1"/>
</dbReference>
<name>A0A1H4EBD4_9FLAO</name>
<organism evidence="4 5">
    <name type="scientific">Flavobacterium gillisiae</name>
    <dbReference type="NCBI Taxonomy" id="150146"/>
    <lineage>
        <taxon>Bacteria</taxon>
        <taxon>Pseudomonadati</taxon>
        <taxon>Bacteroidota</taxon>
        <taxon>Flavobacteriia</taxon>
        <taxon>Flavobacteriales</taxon>
        <taxon>Flavobacteriaceae</taxon>
        <taxon>Flavobacterium</taxon>
    </lineage>
</organism>